<reference evidence="2" key="1">
    <citation type="journal article" date="2023" name="G3 (Bethesda)">
        <title>Genome assembly and association tests identify interacting loci associated with vigor, precocity, and sex in interspecific pistachio rootstocks.</title>
        <authorList>
            <person name="Palmer W."/>
            <person name="Jacygrad E."/>
            <person name="Sagayaradj S."/>
            <person name="Cavanaugh K."/>
            <person name="Han R."/>
            <person name="Bertier L."/>
            <person name="Beede B."/>
            <person name="Kafkas S."/>
            <person name="Golino D."/>
            <person name="Preece J."/>
            <person name="Michelmore R."/>
        </authorList>
    </citation>
    <scope>NUCLEOTIDE SEQUENCE [LARGE SCALE GENOMIC DNA]</scope>
</reference>
<comment type="caution">
    <text evidence="1">The sequence shown here is derived from an EMBL/GenBank/DDBJ whole genome shotgun (WGS) entry which is preliminary data.</text>
</comment>
<organism evidence="1 2">
    <name type="scientific">Pistacia integerrima</name>
    <dbReference type="NCBI Taxonomy" id="434235"/>
    <lineage>
        <taxon>Eukaryota</taxon>
        <taxon>Viridiplantae</taxon>
        <taxon>Streptophyta</taxon>
        <taxon>Embryophyta</taxon>
        <taxon>Tracheophyta</taxon>
        <taxon>Spermatophyta</taxon>
        <taxon>Magnoliopsida</taxon>
        <taxon>eudicotyledons</taxon>
        <taxon>Gunneridae</taxon>
        <taxon>Pentapetalae</taxon>
        <taxon>rosids</taxon>
        <taxon>malvids</taxon>
        <taxon>Sapindales</taxon>
        <taxon>Anacardiaceae</taxon>
        <taxon>Pistacia</taxon>
    </lineage>
</organism>
<name>A0ACC0YX78_9ROSI</name>
<evidence type="ECO:0000313" key="1">
    <source>
        <dbReference type="EMBL" id="KAJ0043228.1"/>
    </source>
</evidence>
<gene>
    <name evidence="1" type="ORF">Pint_19517</name>
</gene>
<proteinExistence type="predicted"/>
<protein>
    <submittedName>
        <fullName evidence="1">Uncharacterized protein</fullName>
    </submittedName>
</protein>
<dbReference type="Proteomes" id="UP001163603">
    <property type="component" value="Chromosome 4"/>
</dbReference>
<accession>A0ACC0YX78</accession>
<dbReference type="EMBL" id="CM047739">
    <property type="protein sequence ID" value="KAJ0043228.1"/>
    <property type="molecule type" value="Genomic_DNA"/>
</dbReference>
<evidence type="ECO:0000313" key="2">
    <source>
        <dbReference type="Proteomes" id="UP001163603"/>
    </source>
</evidence>
<keyword evidence="2" id="KW-1185">Reference proteome</keyword>
<sequence>MVFLTNLDIKRSNSFYFKPYKPLAHYSSTLNWIEELISVRDYEAAMKLSENLTSLALQGLHYFQTYDWLMLMSVITLGYIGWMVCLLLHVLQSYSSLPGNILRNLHSTREIILENKFSIFNDVDLYLLQVNSFIERELYTWCFLIVGVVASFYHFKSIPWRSGIPMFVCIACWFLSVFTLMPAEIPDNNPLVIASGAMIIIIGAAARWLDFHAEGKKYWLSICNRETKKIQISHSLLLAGFSMVLPLFSENGLLSQLTSIFLGFAPSFLLLSVGYEAVFYSALALVLMSWILFENALLHSSAVKNLSPYTRNMEEHMILQNDNRYLQLSDIRIPLTFVINEHAHDTPTPKEWGLDGIERSTLLGLPCSFNSIGNLPLEYIKMNEESAVDFIGK</sequence>